<comment type="caution">
    <text evidence="2">The sequence shown here is derived from an EMBL/GenBank/DDBJ whole genome shotgun (WGS) entry which is preliminary data.</text>
</comment>
<evidence type="ECO:0000313" key="3">
    <source>
        <dbReference type="Proteomes" id="UP001279410"/>
    </source>
</evidence>
<gene>
    <name evidence="2" type="ORF">AKAME5_001780900</name>
</gene>
<dbReference type="PANTHER" id="PTHR13098">
    <property type="entry name" value="WOLFRAMIN"/>
    <property type="match status" value="1"/>
</dbReference>
<reference evidence="2" key="1">
    <citation type="submission" date="2022-08" db="EMBL/GenBank/DDBJ databases">
        <title>Genome sequencing of akame (Lates japonicus).</title>
        <authorList>
            <person name="Hashiguchi Y."/>
            <person name="Takahashi H."/>
        </authorList>
    </citation>
    <scope>NUCLEOTIDE SEQUENCE</scope>
    <source>
        <strain evidence="2">Kochi</strain>
    </source>
</reference>
<feature type="region of interest" description="Disordered" evidence="1">
    <location>
        <begin position="1"/>
        <end position="83"/>
    </location>
</feature>
<dbReference type="GO" id="GO:0030968">
    <property type="term" value="P:endoplasmic reticulum unfolded protein response"/>
    <property type="evidence" value="ECO:0007669"/>
    <property type="project" value="TreeGrafter"/>
</dbReference>
<proteinExistence type="predicted"/>
<dbReference type="InterPro" id="IPR045458">
    <property type="entry name" value="Wolframin_Sel1-like_rpt"/>
</dbReference>
<feature type="compositionally biased region" description="Basic and acidic residues" evidence="1">
    <location>
        <begin position="42"/>
        <end position="51"/>
    </location>
</feature>
<dbReference type="AlphaFoldDB" id="A0AAD3N5L9"/>
<dbReference type="Pfam" id="PF20023">
    <property type="entry name" value="WSLR"/>
    <property type="match status" value="1"/>
</dbReference>
<name>A0AAD3N5L9_LATJO</name>
<organism evidence="2 3">
    <name type="scientific">Lates japonicus</name>
    <name type="common">Japanese lates</name>
    <dbReference type="NCBI Taxonomy" id="270547"/>
    <lineage>
        <taxon>Eukaryota</taxon>
        <taxon>Metazoa</taxon>
        <taxon>Chordata</taxon>
        <taxon>Craniata</taxon>
        <taxon>Vertebrata</taxon>
        <taxon>Euteleostomi</taxon>
        <taxon>Actinopterygii</taxon>
        <taxon>Neopterygii</taxon>
        <taxon>Teleostei</taxon>
        <taxon>Neoteleostei</taxon>
        <taxon>Acanthomorphata</taxon>
        <taxon>Carangaria</taxon>
        <taxon>Carangaria incertae sedis</taxon>
        <taxon>Centropomidae</taxon>
        <taxon>Lates</taxon>
    </lineage>
</organism>
<evidence type="ECO:0000313" key="2">
    <source>
        <dbReference type="EMBL" id="GLD66415.1"/>
    </source>
</evidence>
<dbReference type="InterPro" id="IPR011990">
    <property type="entry name" value="TPR-like_helical_dom_sf"/>
</dbReference>
<dbReference type="GO" id="GO:0055074">
    <property type="term" value="P:calcium ion homeostasis"/>
    <property type="evidence" value="ECO:0007669"/>
    <property type="project" value="TreeGrafter"/>
</dbReference>
<protein>
    <submittedName>
        <fullName evidence="2">Wolframin-like protein</fullName>
    </submittedName>
</protein>
<dbReference type="EMBL" id="BRZM01000092">
    <property type="protein sequence ID" value="GLD66415.1"/>
    <property type="molecule type" value="Genomic_DNA"/>
</dbReference>
<evidence type="ECO:0000256" key="1">
    <source>
        <dbReference type="SAM" id="MobiDB-lite"/>
    </source>
</evidence>
<dbReference type="Proteomes" id="UP001279410">
    <property type="component" value="Unassembled WGS sequence"/>
</dbReference>
<dbReference type="Gene3D" id="1.25.40.10">
    <property type="entry name" value="Tetratricopeptide repeat domain"/>
    <property type="match status" value="1"/>
</dbReference>
<keyword evidence="3" id="KW-1185">Reference proteome</keyword>
<dbReference type="GO" id="GO:0005789">
    <property type="term" value="C:endoplasmic reticulum membrane"/>
    <property type="evidence" value="ECO:0007669"/>
    <property type="project" value="TreeGrafter"/>
</dbReference>
<accession>A0AAD3N5L9</accession>
<sequence>MACNTQTDPSPSSSTTASTTAPATTSTAPAKRTFVSMAKRVIMQERLRKAEEEDAHDEDDDEEPEEDLSVEQMEEKAKAGDARAQTRLGQHYLILAEQKDAEVNNHLAVNWLIKAAKQGRKGAARAPQRCWIQKKGITPEI</sequence>
<feature type="compositionally biased region" description="Acidic residues" evidence="1">
    <location>
        <begin position="52"/>
        <end position="69"/>
    </location>
</feature>
<dbReference type="InterPro" id="IPR026209">
    <property type="entry name" value="Wolframin_fam"/>
</dbReference>
<dbReference type="PANTHER" id="PTHR13098:SF4">
    <property type="entry name" value="WOLFRAMIN"/>
    <property type="match status" value="1"/>
</dbReference>
<feature type="compositionally biased region" description="Low complexity" evidence="1">
    <location>
        <begin position="9"/>
        <end position="30"/>
    </location>
</feature>